<dbReference type="PANTHER" id="PTHR44656:SF7">
    <property type="entry name" value="DEHYDROGENASE_REDUCTASE SDR FAMILY MEMBER 12"/>
    <property type="match status" value="1"/>
</dbReference>
<feature type="non-terminal residue" evidence="1">
    <location>
        <position position="73"/>
    </location>
</feature>
<name>X1KNJ6_9ZZZZ</name>
<dbReference type="AlphaFoldDB" id="X1KNJ6"/>
<evidence type="ECO:0000313" key="1">
    <source>
        <dbReference type="EMBL" id="GAH91719.1"/>
    </source>
</evidence>
<dbReference type="SUPFAM" id="SSF51735">
    <property type="entry name" value="NAD(P)-binding Rossmann-fold domains"/>
    <property type="match status" value="1"/>
</dbReference>
<comment type="caution">
    <text evidence="1">The sequence shown here is derived from an EMBL/GenBank/DDBJ whole genome shotgun (WGS) entry which is preliminary data.</text>
</comment>
<dbReference type="EMBL" id="BARU01047924">
    <property type="protein sequence ID" value="GAH91719.1"/>
    <property type="molecule type" value="Genomic_DNA"/>
</dbReference>
<accession>X1KNJ6</accession>
<dbReference type="Gene3D" id="3.40.50.720">
    <property type="entry name" value="NAD(P)-binding Rossmann-like Domain"/>
    <property type="match status" value="1"/>
</dbReference>
<dbReference type="InterPro" id="IPR002347">
    <property type="entry name" value="SDR_fam"/>
</dbReference>
<reference evidence="1" key="1">
    <citation type="journal article" date="2014" name="Front. Microbiol.">
        <title>High frequency of phylogenetically diverse reductive dehalogenase-homologous genes in deep subseafloor sedimentary metagenomes.</title>
        <authorList>
            <person name="Kawai M."/>
            <person name="Futagami T."/>
            <person name="Toyoda A."/>
            <person name="Takaki Y."/>
            <person name="Nishi S."/>
            <person name="Hori S."/>
            <person name="Arai W."/>
            <person name="Tsubouchi T."/>
            <person name="Morono Y."/>
            <person name="Uchiyama I."/>
            <person name="Ito T."/>
            <person name="Fujiyama A."/>
            <person name="Inagaki F."/>
            <person name="Takami H."/>
        </authorList>
    </citation>
    <scope>NUCLEOTIDE SEQUENCE</scope>
    <source>
        <strain evidence="1">Expedition CK06-06</strain>
    </source>
</reference>
<organism evidence="1">
    <name type="scientific">marine sediment metagenome</name>
    <dbReference type="NCBI Taxonomy" id="412755"/>
    <lineage>
        <taxon>unclassified sequences</taxon>
        <taxon>metagenomes</taxon>
        <taxon>ecological metagenomes</taxon>
    </lineage>
</organism>
<sequence>MITGANSGIGKATAIQLAKMGFHIVMVCRNRERGENAQNQIKEESGNNNIDLIIADLASLESVKNLADEFKKK</sequence>
<dbReference type="InterPro" id="IPR036291">
    <property type="entry name" value="NAD(P)-bd_dom_sf"/>
</dbReference>
<dbReference type="PANTHER" id="PTHR44656">
    <property type="entry name" value="DEHYDROGENASE/REDUCTASE SDR FAMILY MEMBER 12"/>
    <property type="match status" value="1"/>
</dbReference>
<gene>
    <name evidence="1" type="ORF">S03H2_71532</name>
</gene>
<dbReference type="Pfam" id="PF00106">
    <property type="entry name" value="adh_short"/>
    <property type="match status" value="1"/>
</dbReference>
<dbReference type="InterPro" id="IPR052992">
    <property type="entry name" value="SDR_member_12"/>
</dbReference>
<protein>
    <submittedName>
        <fullName evidence="1">Uncharacterized protein</fullName>
    </submittedName>
</protein>
<proteinExistence type="predicted"/>